<dbReference type="Proteomes" id="UP001239111">
    <property type="component" value="Chromosome 2"/>
</dbReference>
<sequence>GLKAYGVNGKESNGKCPDIGSLSSGSSIVTICSVTNSDPDPDPEYSIGSDDSGDPPKKKKKRSRLVLEETWYHTLLQISVPFFIAGAGTIGAGLVQAAVTDWPVFKEISQIFILVPALLGLKGNLDMCLAARLSTQANLGNMKGYREVVKMVIGNMALVQVQAIVAATLVALFASAVGTITNGEFSWDNSLLMIASSVCTATSSCFILDFVMVAVILGAHAVRMNPDNLATPLAASIGDVVSLSVLSMIASQYYEFLKSGQIWILYAILAGFLLLLPIWICIVYKNKYTRNVLTSGWTPVISALFISGLGGLILKQSVERLHGFAIFQPIINGIGGNLVSVQASRISTMLHQSTLIGILPPWTKTWISPWKALFCGVPSARTARLLIGMSIPGHIAFSFIADYIEHTESTIHVYFAITYLTVAVLQVMLLLYVAHAMIHVMWRYKIDPDNSAIPYLTALVLTVVTLTISWAKISQGDSVHNGDICGPHNGRRLYLELGEKGTLHAHNVSLAKNLALQDNSRPFYTANSSHDQCSLELVTCPSCIITLTFKSINLSHHCDDGGITIDSPCRCDYVWVSEPPYEDVSGTPICGHYSPITYRSSTRTLSIALLYSHSHENAFSIEYTAERNRQLLQGSTTPNEMSKYMNNTGGGILTSPFFPARYPRDLNVEYVITCPDEIPSCRVRVLFSDFQIAAVSMMEFYDWNGQRLDVSSGARSRPPTIVSTGPSVLLRFYANGGTGLGYKAFYSFVPAHQSDSRPVTDCGGYVENLGGTITMLDMVSEGVKTYDCIWLIRPPKNFLHMKTHMYLKVITFAEMSGNTELIVRQGPTSASLPLEALRYPVSQLQPPRVREHVAPIMSGFYVSLRGTFGPNSRLAIAYAAFSYMNCYSSSEFLCQNHRCISSDLNCDGFDHCGDDSDEPSTCLHDADWDTDFQERRWQQNKANYYFPKTDRYPDLKTATFIFVCSSIGLITLISALIILLYRVGARARQQQELQSRLRTISELLDGARIDDISEIDEPPVYEAPPNYEEVIKVGMEDETNGNARRKRRRSLGSQRRSRSSPSSQCSCEHEHHLTLNVRGDETRSNRSSPTTPTGRSSDEQSPETPPPRYVTPPGFGLPSAANSLQKNLPGPSGACSASNIGSSQGSSNSEATNLPTQSLPGTSNHVATESTGEVRHSRLRCSVSDGSFSRSFPTSRPGSVSPPAGEASSASLDTDPSAILARSSHALQFARSRPVSICMKPGYEDICSRPQEILDQRHHSSLPLPTDGQHRRRVVEGSEEVGDDEDHQEAEGELVGYECCCEGACGCAATAVRDSGYVGVSGSKSVNSDLCSFQSTSGGLTPTTTRSESSSAISRTRRAALKLTRLSNTISGSDGAGYEQLIDDDNTNHSERLTAHSTERMNPDLNESIRLLDSFLARRGLSHYPRQQQPLVRGMGRSPSNRSWPLAGMIRRLSSVTDPVDYGTAGMNTERGRSKYSRGWRSIGDTLDK</sequence>
<name>A0ACC2NYV0_9HYME</name>
<organism evidence="1 2">
    <name type="scientific">Eretmocerus hayati</name>
    <dbReference type="NCBI Taxonomy" id="131215"/>
    <lineage>
        <taxon>Eukaryota</taxon>
        <taxon>Metazoa</taxon>
        <taxon>Ecdysozoa</taxon>
        <taxon>Arthropoda</taxon>
        <taxon>Hexapoda</taxon>
        <taxon>Insecta</taxon>
        <taxon>Pterygota</taxon>
        <taxon>Neoptera</taxon>
        <taxon>Endopterygota</taxon>
        <taxon>Hymenoptera</taxon>
        <taxon>Apocrita</taxon>
        <taxon>Proctotrupomorpha</taxon>
        <taxon>Chalcidoidea</taxon>
        <taxon>Aphelinidae</taxon>
        <taxon>Aphelininae</taxon>
        <taxon>Eretmocerus</taxon>
    </lineage>
</organism>
<proteinExistence type="predicted"/>
<evidence type="ECO:0000313" key="1">
    <source>
        <dbReference type="EMBL" id="KAJ8676023.1"/>
    </source>
</evidence>
<evidence type="ECO:0000313" key="2">
    <source>
        <dbReference type="Proteomes" id="UP001239111"/>
    </source>
</evidence>
<reference evidence="1" key="1">
    <citation type="submission" date="2023-04" db="EMBL/GenBank/DDBJ databases">
        <title>A chromosome-level genome assembly of the parasitoid wasp Eretmocerus hayati.</title>
        <authorList>
            <person name="Zhong Y."/>
            <person name="Liu S."/>
            <person name="Liu Y."/>
        </authorList>
    </citation>
    <scope>NUCLEOTIDE SEQUENCE</scope>
    <source>
        <strain evidence="1">ZJU_SS_LIU_2023</strain>
    </source>
</reference>
<feature type="non-terminal residue" evidence="1">
    <location>
        <position position="1"/>
    </location>
</feature>
<comment type="caution">
    <text evidence="1">The sequence shown here is derived from an EMBL/GenBank/DDBJ whole genome shotgun (WGS) entry which is preliminary data.</text>
</comment>
<protein>
    <submittedName>
        <fullName evidence="1">Uncharacterized protein</fullName>
    </submittedName>
</protein>
<dbReference type="EMBL" id="CM056742">
    <property type="protein sequence ID" value="KAJ8676023.1"/>
    <property type="molecule type" value="Genomic_DNA"/>
</dbReference>
<accession>A0ACC2NYV0</accession>
<keyword evidence="2" id="KW-1185">Reference proteome</keyword>
<gene>
    <name evidence="1" type="ORF">QAD02_011809</name>
</gene>